<protein>
    <submittedName>
        <fullName evidence="9">Complement factor H-related protein 5-like isoform X6</fullName>
    </submittedName>
</protein>
<feature type="domain" description="Sushi" evidence="7">
    <location>
        <begin position="92"/>
        <end position="149"/>
    </location>
</feature>
<feature type="domain" description="Sushi" evidence="7">
    <location>
        <begin position="577"/>
        <end position="634"/>
    </location>
</feature>
<proteinExistence type="predicted"/>
<dbReference type="PANTHER" id="PTHR45785:SF7">
    <property type="entry name" value="COMPLEMENT FACTOR H"/>
    <property type="match status" value="1"/>
</dbReference>
<dbReference type="Gene3D" id="2.10.70.10">
    <property type="entry name" value="Complement Module, domain 1"/>
    <property type="match status" value="16"/>
</dbReference>
<keyword evidence="1 4" id="KW-0768">Sushi</keyword>
<feature type="domain" description="Sushi" evidence="7">
    <location>
        <begin position="455"/>
        <end position="513"/>
    </location>
</feature>
<feature type="domain" description="Sushi" evidence="7">
    <location>
        <begin position="336"/>
        <end position="393"/>
    </location>
</feature>
<evidence type="ECO:0000256" key="2">
    <source>
        <dbReference type="ARBA" id="ARBA00022729"/>
    </source>
</evidence>
<evidence type="ECO:0000313" key="9">
    <source>
        <dbReference type="RefSeq" id="XP_070458506.1"/>
    </source>
</evidence>
<gene>
    <name evidence="9" type="primary">LOC103544660</name>
</gene>
<feature type="domain" description="Sushi" evidence="7">
    <location>
        <begin position="516"/>
        <end position="574"/>
    </location>
</feature>
<sequence length="1013" mass="114923">MPLVISNMLFLINVIVTFWVSGVHGQVKPCDFPEIKHGYLYAEDYYKPYFPVPIGKYYYYYCNQNFLTPSKYRGGYIYCRAEGWSPAVPCLRQCTSTNLENGKFPHWGRTYLQGESVKVECYSGYSLPDQQSLMTCTENGWSPPPRCIRVETCSKSDIEIENGFISEPDFTYPFYKRAQYKCNPGYVTADGKTSGSIICLQSGWSHQPTCVKYCEMPLFENARAKSNGTWFKLNDTLDYVCHDGYESRGGRATGSIVCGKDGWSDTATCYVKPCDFPEIKHGYLYAEDYYKPYFPVPIGKYYYYYCNQNFVTPSKYRGGYIYCRAEGWSPAVLCLRQCTSTNLENGKFPHWGRTYLQGESVKVECYSGYSLPDQQSLMTCTENGWSPPPRCIRVEYCDMPLFENARAKSDRTWFKLNDTLDYVCRDGYESRSGHATGSIVCGKDGWSDTATCYERECKIPQIERYLNVDPKNDIYKVGAVLKFSCRQRHIIVGADSVQCYHFGWSPGFPTCKAEVRSCGPPPQLPNGEVKEAQKQEYGHSEVVECVCHPGFLLKGSNKIQCVDGEWTTLPTCIEEDSTCGDVPGLDHGYVEPSDPPYRHGDSVAFTCREAFTMIGHKSIMCIRGTWTQLPQCIATDELAKCKLSKLITHEESYSHKIEFNHNANISYKCRGKYKHSTCVNGRWEPEVTCTEVQMQLCPPPPQIPNAQDMTTTVNYQDGEKISILCKEEYLIQRGEEIVCKDGRWQSIPRCVEKTPCSQPPRIEHGTIESSKSTEERKERSEPKRYAHGTRLSYICEDGFRLSEGNGITCNMGKWSSPPQCVGIPCEPPALIPHGVLAHKLDSYQYGEEVMYSCTEGFGIDGPASIRCLGGKWSDPPPCINPRGKCGPPPPIDNGDITTFPSPAYPPGSTVEYQCQSLHQLQGNRIITCRNGEWTKPPKCLDSCVISLEMMEKHNIELRWMGEKKLYSETGDVVEFACKPGYRRKTNSAKFRTTCREGKLEYPTCERQRFNTRS</sequence>
<dbReference type="Proteomes" id="UP001652662">
    <property type="component" value="Chromosome 31"/>
</dbReference>
<evidence type="ECO:0000313" key="8">
    <source>
        <dbReference type="Proteomes" id="UP001652662"/>
    </source>
</evidence>
<dbReference type="CDD" id="cd00033">
    <property type="entry name" value="CCP"/>
    <property type="match status" value="10"/>
</dbReference>
<evidence type="ECO:0000256" key="4">
    <source>
        <dbReference type="PROSITE-ProRule" id="PRU00302"/>
    </source>
</evidence>
<keyword evidence="3 4" id="KW-1015">Disulfide bond</keyword>
<feature type="domain" description="Sushi" evidence="7">
    <location>
        <begin position="395"/>
        <end position="454"/>
    </location>
</feature>
<reference evidence="9" key="1">
    <citation type="submission" date="2025-08" db="UniProtKB">
        <authorList>
            <consortium name="RefSeq"/>
        </authorList>
    </citation>
    <scope>IDENTIFICATION</scope>
    <source>
        <tissue evidence="9">Blood</tissue>
    </source>
</reference>
<evidence type="ECO:0000256" key="1">
    <source>
        <dbReference type="ARBA" id="ARBA00022659"/>
    </source>
</evidence>
<dbReference type="InterPro" id="IPR035976">
    <property type="entry name" value="Sushi/SCR/CCP_sf"/>
</dbReference>
<organism evidence="8 9">
    <name type="scientific">Equus przewalskii</name>
    <name type="common">Przewalski's horse</name>
    <name type="synonym">Equus caballus przewalskii</name>
    <dbReference type="NCBI Taxonomy" id="9798"/>
    <lineage>
        <taxon>Eukaryota</taxon>
        <taxon>Metazoa</taxon>
        <taxon>Chordata</taxon>
        <taxon>Craniata</taxon>
        <taxon>Vertebrata</taxon>
        <taxon>Euteleostomi</taxon>
        <taxon>Mammalia</taxon>
        <taxon>Eutheria</taxon>
        <taxon>Laurasiatheria</taxon>
        <taxon>Perissodactyla</taxon>
        <taxon>Equidae</taxon>
        <taxon>Equus</taxon>
    </lineage>
</organism>
<comment type="caution">
    <text evidence="4">Lacks conserved residue(s) required for the propagation of feature annotation.</text>
</comment>
<dbReference type="GeneID" id="103544660"/>
<evidence type="ECO:0000256" key="3">
    <source>
        <dbReference type="ARBA" id="ARBA00023157"/>
    </source>
</evidence>
<dbReference type="PROSITE" id="PS50923">
    <property type="entry name" value="SUSHI"/>
    <property type="match status" value="11"/>
</dbReference>
<feature type="domain" description="Sushi" evidence="7">
    <location>
        <begin position="151"/>
        <end position="212"/>
    </location>
</feature>
<dbReference type="InterPro" id="IPR000436">
    <property type="entry name" value="Sushi_SCR_CCP_dom"/>
</dbReference>
<keyword evidence="2 6" id="KW-0732">Signal</keyword>
<feature type="disulfide bond" evidence="4">
    <location>
        <begin position="885"/>
        <end position="928"/>
    </location>
</feature>
<feature type="compositionally biased region" description="Basic and acidic residues" evidence="5">
    <location>
        <begin position="761"/>
        <end position="784"/>
    </location>
</feature>
<feature type="domain" description="Sushi" evidence="7">
    <location>
        <begin position="883"/>
        <end position="941"/>
    </location>
</feature>
<dbReference type="SMART" id="SM00032">
    <property type="entry name" value="CCP"/>
    <property type="match status" value="16"/>
</dbReference>
<feature type="chain" id="PRO_5047398925" evidence="6">
    <location>
        <begin position="26"/>
        <end position="1013"/>
    </location>
</feature>
<dbReference type="SUPFAM" id="SSF57535">
    <property type="entry name" value="Complement control module/SCR domain"/>
    <property type="match status" value="13"/>
</dbReference>
<accession>A0ABM4N0N9</accession>
<keyword evidence="8" id="KW-1185">Reference proteome</keyword>
<evidence type="ECO:0000256" key="5">
    <source>
        <dbReference type="SAM" id="MobiDB-lite"/>
    </source>
</evidence>
<feature type="disulfide bond" evidence="4">
    <location>
        <begin position="518"/>
        <end position="561"/>
    </location>
</feature>
<dbReference type="PANTHER" id="PTHR45785">
    <property type="entry name" value="COMPLEMENT FACTOR H-RELATED"/>
    <property type="match status" value="1"/>
</dbReference>
<feature type="signal peptide" evidence="6">
    <location>
        <begin position="1"/>
        <end position="25"/>
    </location>
</feature>
<dbReference type="Pfam" id="PF00084">
    <property type="entry name" value="Sushi"/>
    <property type="match status" value="15"/>
</dbReference>
<evidence type="ECO:0000259" key="7">
    <source>
        <dbReference type="PROSITE" id="PS50923"/>
    </source>
</evidence>
<feature type="domain" description="Sushi" evidence="7">
    <location>
        <begin position="823"/>
        <end position="880"/>
    </location>
</feature>
<feature type="domain" description="Sushi" evidence="7">
    <location>
        <begin position="754"/>
        <end position="822"/>
    </location>
</feature>
<evidence type="ECO:0000256" key="6">
    <source>
        <dbReference type="SAM" id="SignalP"/>
    </source>
</evidence>
<dbReference type="RefSeq" id="XP_070458506.1">
    <property type="nucleotide sequence ID" value="XM_070602405.1"/>
</dbReference>
<feature type="domain" description="Sushi" evidence="7">
    <location>
        <begin position="695"/>
        <end position="752"/>
    </location>
</feature>
<name>A0ABM4N0N9_EQUPR</name>
<dbReference type="InterPro" id="IPR051503">
    <property type="entry name" value="ComplSys_Reg/VirEntry_Med"/>
</dbReference>
<feature type="region of interest" description="Disordered" evidence="5">
    <location>
        <begin position="755"/>
        <end position="784"/>
    </location>
</feature>